<gene>
    <name evidence="9" type="ORF">PPRIM_AZ9-3.1.T0080329</name>
</gene>
<evidence type="ECO:0000313" key="10">
    <source>
        <dbReference type="Proteomes" id="UP000688137"/>
    </source>
</evidence>
<evidence type="ECO:0000256" key="6">
    <source>
        <dbReference type="ARBA" id="ARBA00023149"/>
    </source>
</evidence>
<dbReference type="PANTHER" id="PTHR11635:SF152">
    <property type="entry name" value="CAMP-DEPENDENT PROTEIN KINASE TYPE I REGULATORY SUBUNIT-RELATED"/>
    <property type="match status" value="1"/>
</dbReference>
<proteinExistence type="inferred from homology"/>
<feature type="domain" description="Cyclic nucleotide-binding" evidence="8">
    <location>
        <begin position="247"/>
        <end position="368"/>
    </location>
</feature>
<accession>A0A8S1JQD2</accession>
<evidence type="ECO:0000256" key="2">
    <source>
        <dbReference type="ARBA" id="ARBA00022553"/>
    </source>
</evidence>
<comment type="similarity">
    <text evidence="1">Belongs to the cAMP-dependent kinase regulatory chain family.</text>
</comment>
<dbReference type="AlphaFoldDB" id="A0A8S1JQD2"/>
<dbReference type="InterPro" id="IPR050503">
    <property type="entry name" value="cAMP-dep_PK_reg_su-like"/>
</dbReference>
<dbReference type="Proteomes" id="UP000688137">
    <property type="component" value="Unassembled WGS sequence"/>
</dbReference>
<dbReference type="PROSITE" id="PS00888">
    <property type="entry name" value="CNMP_BINDING_1"/>
    <property type="match status" value="2"/>
</dbReference>
<keyword evidence="5" id="KW-0547">Nucleotide-binding</keyword>
<dbReference type="CDD" id="cd00038">
    <property type="entry name" value="CAP_ED"/>
    <property type="match status" value="2"/>
</dbReference>
<dbReference type="GO" id="GO:0030552">
    <property type="term" value="F:cAMP binding"/>
    <property type="evidence" value="ECO:0007669"/>
    <property type="project" value="UniProtKB-KW"/>
</dbReference>
<evidence type="ECO:0000256" key="4">
    <source>
        <dbReference type="ARBA" id="ARBA00022737"/>
    </source>
</evidence>
<dbReference type="FunFam" id="2.60.120.10:FF:000472">
    <property type="entry name" value="cAMP-dependent protein kinase type II-alpha regulatory subunit"/>
    <property type="match status" value="1"/>
</dbReference>
<keyword evidence="4" id="KW-0677">Repeat</keyword>
<keyword evidence="3" id="KW-0116">cAMP-binding</keyword>
<evidence type="ECO:0000259" key="8">
    <source>
        <dbReference type="PROSITE" id="PS50042"/>
    </source>
</evidence>
<dbReference type="PIRSF" id="PIRSF000548">
    <property type="entry name" value="PK_regulatory"/>
    <property type="match status" value="1"/>
</dbReference>
<dbReference type="InterPro" id="IPR012198">
    <property type="entry name" value="cAMP_dep_PK_reg_su"/>
</dbReference>
<dbReference type="PROSITE" id="PS50042">
    <property type="entry name" value="CNMP_BINDING_3"/>
    <property type="match status" value="2"/>
</dbReference>
<organism evidence="9 10">
    <name type="scientific">Paramecium primaurelia</name>
    <dbReference type="NCBI Taxonomy" id="5886"/>
    <lineage>
        <taxon>Eukaryota</taxon>
        <taxon>Sar</taxon>
        <taxon>Alveolata</taxon>
        <taxon>Ciliophora</taxon>
        <taxon>Intramacronucleata</taxon>
        <taxon>Oligohymenophorea</taxon>
        <taxon>Peniculida</taxon>
        <taxon>Parameciidae</taxon>
        <taxon>Paramecium</taxon>
    </lineage>
</organism>
<dbReference type="FunFam" id="2.60.120.10:FF:000006">
    <property type="entry name" value="cAMP-dependent protein kinase type I-alpha regulatory subunit"/>
    <property type="match status" value="1"/>
</dbReference>
<dbReference type="PROSITE" id="PS00889">
    <property type="entry name" value="CNMP_BINDING_2"/>
    <property type="match status" value="2"/>
</dbReference>
<dbReference type="SMART" id="SM00100">
    <property type="entry name" value="cNMP"/>
    <property type="match status" value="2"/>
</dbReference>
<dbReference type="InterPro" id="IPR000595">
    <property type="entry name" value="cNMP-bd_dom"/>
</dbReference>
<dbReference type="GO" id="GO:0005829">
    <property type="term" value="C:cytosol"/>
    <property type="evidence" value="ECO:0007669"/>
    <property type="project" value="TreeGrafter"/>
</dbReference>
<keyword evidence="2" id="KW-0597">Phosphoprotein</keyword>
<feature type="region of interest" description="Disordered" evidence="7">
    <location>
        <begin position="53"/>
        <end position="75"/>
    </location>
</feature>
<dbReference type="GO" id="GO:0004862">
    <property type="term" value="F:cAMP-dependent protein kinase inhibitor activity"/>
    <property type="evidence" value="ECO:0007669"/>
    <property type="project" value="TreeGrafter"/>
</dbReference>
<dbReference type="Pfam" id="PF00027">
    <property type="entry name" value="cNMP_binding"/>
    <property type="match status" value="2"/>
</dbReference>
<evidence type="ECO:0000256" key="7">
    <source>
        <dbReference type="SAM" id="MobiDB-lite"/>
    </source>
</evidence>
<keyword evidence="10" id="KW-1185">Reference proteome</keyword>
<name>A0A8S1JQD2_PARPR</name>
<dbReference type="InterPro" id="IPR018488">
    <property type="entry name" value="cNMP-bd_CS"/>
</dbReference>
<dbReference type="GO" id="GO:0005952">
    <property type="term" value="C:cAMP-dependent protein kinase complex"/>
    <property type="evidence" value="ECO:0007669"/>
    <property type="project" value="InterPro"/>
</dbReference>
<dbReference type="CDD" id="cd12084">
    <property type="entry name" value="DD_RII_PKA-like"/>
    <property type="match status" value="1"/>
</dbReference>
<feature type="domain" description="Cyclic nucleotide-binding" evidence="8">
    <location>
        <begin position="123"/>
        <end position="244"/>
    </location>
</feature>
<protein>
    <recommendedName>
        <fullName evidence="8">Cyclic nucleotide-binding domain-containing protein</fullName>
    </recommendedName>
</protein>
<dbReference type="PANTHER" id="PTHR11635">
    <property type="entry name" value="CAMP-DEPENDENT PROTEIN KINASE REGULATORY CHAIN"/>
    <property type="match status" value="1"/>
</dbReference>
<dbReference type="EMBL" id="CAJJDM010000004">
    <property type="protein sequence ID" value="CAD8044763.1"/>
    <property type="molecule type" value="Genomic_DNA"/>
</dbReference>
<comment type="caution">
    <text evidence="9">The sequence shown here is derived from an EMBL/GenBank/DDBJ whole genome shotgun (WGS) entry which is preliminary data.</text>
</comment>
<evidence type="ECO:0000313" key="9">
    <source>
        <dbReference type="EMBL" id="CAD8044763.1"/>
    </source>
</evidence>
<evidence type="ECO:0000256" key="3">
    <source>
        <dbReference type="ARBA" id="ARBA00022566"/>
    </source>
</evidence>
<keyword evidence="6" id="KW-0114">cAMP</keyword>
<evidence type="ECO:0000256" key="5">
    <source>
        <dbReference type="ARBA" id="ARBA00022741"/>
    </source>
</evidence>
<dbReference type="OMA" id="WSPPHHP"/>
<sequence length="377" mass="43816">MNQQADKLRQYAQENVVFLLQRLMQDILAQQPKNVIDWSIAWLDKQGRDIVKQKQRPSVQSSSSDEEVIELPKRPAAARKQRASISAEAYGQYNRKESFQPRVIVKSQQQKEIISKRLSQSFMFASLDSREKDIVIDAMEERSYNVDDWVIKQGDNGDNLYVVDQGELNCFKRFTKEGENKFLKVYYPGESFGELALLYNAPRAASIQSKTNSVLFALDRQTFNHIVKDAAMKKREKYVNVLKQIELLSMMDPYERSHVADAIKSASFQKGQYVIREGEQGDIFYMIEEGNLIATKTLIQGQDPVKVFQYKEGDYFGELALLKDIPRQANVVAETEVKLIYLDRHSFKRMLGPLEDILRRNTEKYQKYEQYWITQGK</sequence>
<evidence type="ECO:0000256" key="1">
    <source>
        <dbReference type="ARBA" id="ARBA00005753"/>
    </source>
</evidence>
<reference evidence="9" key="1">
    <citation type="submission" date="2021-01" db="EMBL/GenBank/DDBJ databases">
        <authorList>
            <consortium name="Genoscope - CEA"/>
            <person name="William W."/>
        </authorList>
    </citation>
    <scope>NUCLEOTIDE SEQUENCE</scope>
</reference>
<dbReference type="GO" id="GO:0034236">
    <property type="term" value="F:protein kinase A catalytic subunit binding"/>
    <property type="evidence" value="ECO:0007669"/>
    <property type="project" value="TreeGrafter"/>
</dbReference>